<dbReference type="RefSeq" id="WP_341629384.1">
    <property type="nucleotide sequence ID" value="NZ_JBAKBA010000139.1"/>
</dbReference>
<name>A0ABU9HHD6_9GAMM</name>
<dbReference type="Gene3D" id="3.40.50.300">
    <property type="entry name" value="P-loop containing nucleotide triphosphate hydrolases"/>
    <property type="match status" value="1"/>
</dbReference>
<accession>A0ABU9HHD6</accession>
<feature type="non-terminal residue" evidence="2">
    <location>
        <position position="86"/>
    </location>
</feature>
<dbReference type="Pfam" id="PF02492">
    <property type="entry name" value="cobW"/>
    <property type="match status" value="1"/>
</dbReference>
<gene>
    <name evidence="2" type="ORF">V6255_18085</name>
</gene>
<feature type="non-terminal residue" evidence="2">
    <location>
        <position position="1"/>
    </location>
</feature>
<reference evidence="2 3" key="1">
    <citation type="submission" date="2024-02" db="EMBL/GenBank/DDBJ databases">
        <title>Bacteria isolated from the canopy kelp, Nereocystis luetkeana.</title>
        <authorList>
            <person name="Pfister C.A."/>
            <person name="Younker I.T."/>
            <person name="Light S.H."/>
        </authorList>
    </citation>
    <scope>NUCLEOTIDE SEQUENCE [LARGE SCALE GENOMIC DNA]</scope>
    <source>
        <strain evidence="2 3">TI.2.07</strain>
    </source>
</reference>
<proteinExistence type="predicted"/>
<keyword evidence="3" id="KW-1185">Reference proteome</keyword>
<dbReference type="EMBL" id="JBAKBA010000139">
    <property type="protein sequence ID" value="MEL0661027.1"/>
    <property type="molecule type" value="Genomic_DNA"/>
</dbReference>
<evidence type="ECO:0000313" key="2">
    <source>
        <dbReference type="EMBL" id="MEL0661027.1"/>
    </source>
</evidence>
<dbReference type="Proteomes" id="UP001366060">
    <property type="component" value="Unassembled WGS sequence"/>
</dbReference>
<evidence type="ECO:0000259" key="1">
    <source>
        <dbReference type="Pfam" id="PF02492"/>
    </source>
</evidence>
<comment type="caution">
    <text evidence="2">The sequence shown here is derived from an EMBL/GenBank/DDBJ whole genome shotgun (WGS) entry which is preliminary data.</text>
</comment>
<dbReference type="InterPro" id="IPR003495">
    <property type="entry name" value="CobW/HypB/UreG_nucleotide-bd"/>
</dbReference>
<sequence length="86" mass="9603">FLNEVRHLSYPIDLLKAHNIAVKKVLGGCLCCTAGLPFRVALNEMIRDNKHDRIFIEPAGAGHLDNIKPLLTGQFYQPIINIPPTQ</sequence>
<organism evidence="2 3">
    <name type="scientific">Psychromonas arctica</name>
    <dbReference type="NCBI Taxonomy" id="168275"/>
    <lineage>
        <taxon>Bacteria</taxon>
        <taxon>Pseudomonadati</taxon>
        <taxon>Pseudomonadota</taxon>
        <taxon>Gammaproteobacteria</taxon>
        <taxon>Alteromonadales</taxon>
        <taxon>Psychromonadaceae</taxon>
        <taxon>Psychromonas</taxon>
    </lineage>
</organism>
<feature type="domain" description="CobW/HypB/UreG nucleotide-binding" evidence="1">
    <location>
        <begin position="2"/>
        <end position="63"/>
    </location>
</feature>
<protein>
    <submittedName>
        <fullName evidence="2">GTP-binding protein</fullName>
    </submittedName>
</protein>
<evidence type="ECO:0000313" key="3">
    <source>
        <dbReference type="Proteomes" id="UP001366060"/>
    </source>
</evidence>
<dbReference type="InterPro" id="IPR027417">
    <property type="entry name" value="P-loop_NTPase"/>
</dbReference>